<dbReference type="AlphaFoldDB" id="A0AA38U5D7"/>
<dbReference type="PANTHER" id="PTHR24559:SF444">
    <property type="entry name" value="REVERSE TRANSCRIPTASE DOMAIN-CONTAINING PROTEIN"/>
    <property type="match status" value="1"/>
</dbReference>
<dbReference type="InterPro" id="IPR043502">
    <property type="entry name" value="DNA/RNA_pol_sf"/>
</dbReference>
<evidence type="ECO:0000313" key="2">
    <source>
        <dbReference type="Proteomes" id="UP001172457"/>
    </source>
</evidence>
<keyword evidence="2" id="KW-1185">Reference proteome</keyword>
<dbReference type="Gene3D" id="3.30.70.270">
    <property type="match status" value="1"/>
</dbReference>
<dbReference type="PANTHER" id="PTHR24559">
    <property type="entry name" value="TRANSPOSON TY3-I GAG-POL POLYPROTEIN"/>
    <property type="match status" value="1"/>
</dbReference>
<proteinExistence type="predicted"/>
<organism evidence="1 2">
    <name type="scientific">Centaurea solstitialis</name>
    <name type="common">yellow star-thistle</name>
    <dbReference type="NCBI Taxonomy" id="347529"/>
    <lineage>
        <taxon>Eukaryota</taxon>
        <taxon>Viridiplantae</taxon>
        <taxon>Streptophyta</taxon>
        <taxon>Embryophyta</taxon>
        <taxon>Tracheophyta</taxon>
        <taxon>Spermatophyta</taxon>
        <taxon>Magnoliopsida</taxon>
        <taxon>eudicotyledons</taxon>
        <taxon>Gunneridae</taxon>
        <taxon>Pentapetalae</taxon>
        <taxon>asterids</taxon>
        <taxon>campanulids</taxon>
        <taxon>Asterales</taxon>
        <taxon>Asteraceae</taxon>
        <taxon>Carduoideae</taxon>
        <taxon>Cardueae</taxon>
        <taxon>Centaureinae</taxon>
        <taxon>Centaurea</taxon>
    </lineage>
</organism>
<reference evidence="1" key="1">
    <citation type="submission" date="2023-03" db="EMBL/GenBank/DDBJ databases">
        <title>Chromosome-scale reference genome and RAD-based genetic map of yellow starthistle (Centaurea solstitialis) reveal putative structural variation and QTLs associated with invader traits.</title>
        <authorList>
            <person name="Reatini B."/>
            <person name="Cang F.A."/>
            <person name="Jiang Q."/>
            <person name="Mckibben M.T.W."/>
            <person name="Barker M.S."/>
            <person name="Rieseberg L.H."/>
            <person name="Dlugosch K.M."/>
        </authorList>
    </citation>
    <scope>NUCLEOTIDE SEQUENCE</scope>
    <source>
        <strain evidence="1">CAN-66</strain>
        <tissue evidence="1">Leaf</tissue>
    </source>
</reference>
<accession>A0AA38U5D7</accession>
<sequence length="373" mass="41978">MIGDRLLSRSYSEVTDKRCVVYLTLIFGDIIQVESVGESVDQDTNGEVKTKFVLMGGNFVENSLACLCWLLPRGSKHDSHIWVVYKHRCKFDFDGIIRDLELPIVRVGNEDLQPSEGSMTSTRWMVVVKGAFRTSFCSVEEKILYASNLLRMTATLVGPESPIADGEASQCYDIGAIRGAILEAVVRLFIYVANEKLETYCRGDPEAKLREFCKGTVESPLEGSFDCESQRVEIRTPSRGVLLIGKRIDETTEAVFDGENKGICSLLRNQLVPICDGDRQGRAEDRIQIKVRMFELANASTEFMDLMNRVCGAKLDGSVIVFTHDILIYSKIKGEHSKLWSEVLETLRKEKLYSKFSKCDSRLQDGPILRTLN</sequence>
<dbReference type="SUPFAM" id="SSF56672">
    <property type="entry name" value="DNA/RNA polymerases"/>
    <property type="match status" value="1"/>
</dbReference>
<gene>
    <name evidence="1" type="ORF">OSB04_002367</name>
</gene>
<comment type="caution">
    <text evidence="1">The sequence shown here is derived from an EMBL/GenBank/DDBJ whole genome shotgun (WGS) entry which is preliminary data.</text>
</comment>
<evidence type="ECO:0000313" key="1">
    <source>
        <dbReference type="EMBL" id="KAJ9566401.1"/>
    </source>
</evidence>
<protein>
    <submittedName>
        <fullName evidence="1">Uncharacterized protein</fullName>
    </submittedName>
</protein>
<dbReference type="InterPro" id="IPR043128">
    <property type="entry name" value="Rev_trsase/Diguanyl_cyclase"/>
</dbReference>
<dbReference type="EMBL" id="JARYMX010000001">
    <property type="protein sequence ID" value="KAJ9566401.1"/>
    <property type="molecule type" value="Genomic_DNA"/>
</dbReference>
<name>A0AA38U5D7_9ASTR</name>
<dbReference type="InterPro" id="IPR053134">
    <property type="entry name" value="RNA-dir_DNA_polymerase"/>
</dbReference>
<dbReference type="Proteomes" id="UP001172457">
    <property type="component" value="Chromosome 1"/>
</dbReference>